<comment type="caution">
    <text evidence="1">The sequence shown here is derived from an EMBL/GenBank/DDBJ whole genome shotgun (WGS) entry which is preliminary data.</text>
</comment>
<protein>
    <submittedName>
        <fullName evidence="1">Uncharacterized protein</fullName>
    </submittedName>
</protein>
<dbReference type="AlphaFoldDB" id="A0ABD1NCP0"/>
<evidence type="ECO:0000313" key="1">
    <source>
        <dbReference type="EMBL" id="KAL2344900.1"/>
    </source>
</evidence>
<reference evidence="1 2" key="1">
    <citation type="submission" date="2024-08" db="EMBL/GenBank/DDBJ databases">
        <title>Insights into the chromosomal genome structure of Flemingia macrophylla.</title>
        <authorList>
            <person name="Ding Y."/>
            <person name="Zhao Y."/>
            <person name="Bi W."/>
            <person name="Wu M."/>
            <person name="Zhao G."/>
            <person name="Gong Y."/>
            <person name="Li W."/>
            <person name="Zhang P."/>
        </authorList>
    </citation>
    <scope>NUCLEOTIDE SEQUENCE [LARGE SCALE GENOMIC DNA]</scope>
    <source>
        <strain evidence="1">DYQJB</strain>
        <tissue evidence="1">Leaf</tissue>
    </source>
</reference>
<dbReference type="Proteomes" id="UP001603857">
    <property type="component" value="Unassembled WGS sequence"/>
</dbReference>
<name>A0ABD1NCP0_9FABA</name>
<keyword evidence="2" id="KW-1185">Reference proteome</keyword>
<accession>A0ABD1NCP0</accession>
<organism evidence="1 2">
    <name type="scientific">Flemingia macrophylla</name>
    <dbReference type="NCBI Taxonomy" id="520843"/>
    <lineage>
        <taxon>Eukaryota</taxon>
        <taxon>Viridiplantae</taxon>
        <taxon>Streptophyta</taxon>
        <taxon>Embryophyta</taxon>
        <taxon>Tracheophyta</taxon>
        <taxon>Spermatophyta</taxon>
        <taxon>Magnoliopsida</taxon>
        <taxon>eudicotyledons</taxon>
        <taxon>Gunneridae</taxon>
        <taxon>Pentapetalae</taxon>
        <taxon>rosids</taxon>
        <taxon>fabids</taxon>
        <taxon>Fabales</taxon>
        <taxon>Fabaceae</taxon>
        <taxon>Papilionoideae</taxon>
        <taxon>50 kb inversion clade</taxon>
        <taxon>NPAAA clade</taxon>
        <taxon>indigoferoid/millettioid clade</taxon>
        <taxon>Phaseoleae</taxon>
        <taxon>Flemingia</taxon>
    </lineage>
</organism>
<proteinExistence type="predicted"/>
<dbReference type="EMBL" id="JBGMDY010000002">
    <property type="protein sequence ID" value="KAL2344900.1"/>
    <property type="molecule type" value="Genomic_DNA"/>
</dbReference>
<gene>
    <name evidence="1" type="ORF">Fmac_006185</name>
</gene>
<evidence type="ECO:0000313" key="2">
    <source>
        <dbReference type="Proteomes" id="UP001603857"/>
    </source>
</evidence>
<sequence>MAEKGHNDCINELTPWLILLVDLKVDYINSYDSTSHINKVAMEGIISEKRTQIETPLHQVVYWSYGTTSHSALGQMGLCNQICRVQQAIPRLSCETVVFD</sequence>